<dbReference type="InterPro" id="IPR008775">
    <property type="entry name" value="Phytyl_CoA_dOase-like"/>
</dbReference>
<proteinExistence type="inferred from homology"/>
<accession>A0A9P5SC03</accession>
<evidence type="ECO:0000313" key="6">
    <source>
        <dbReference type="Proteomes" id="UP000696485"/>
    </source>
</evidence>
<evidence type="ECO:0008006" key="7">
    <source>
        <dbReference type="Google" id="ProtNLM"/>
    </source>
</evidence>
<evidence type="ECO:0000256" key="3">
    <source>
        <dbReference type="ARBA" id="ARBA00022723"/>
    </source>
</evidence>
<protein>
    <recommendedName>
        <fullName evidence="7">Phytanoyl-CoA dioxygenase</fullName>
    </recommendedName>
</protein>
<comment type="similarity">
    <text evidence="2">Belongs to the PhyH family.</text>
</comment>
<dbReference type="PANTHER" id="PTHR20883">
    <property type="entry name" value="PHYTANOYL-COA DIOXYGENASE DOMAIN CONTAINING 1"/>
    <property type="match status" value="1"/>
</dbReference>
<evidence type="ECO:0000256" key="2">
    <source>
        <dbReference type="ARBA" id="ARBA00005830"/>
    </source>
</evidence>
<dbReference type="GO" id="GO:0046872">
    <property type="term" value="F:metal ion binding"/>
    <property type="evidence" value="ECO:0007669"/>
    <property type="project" value="UniProtKB-KW"/>
</dbReference>
<dbReference type="AlphaFoldDB" id="A0A9P5SC03"/>
<keyword evidence="4" id="KW-0408">Iron</keyword>
<dbReference type="SUPFAM" id="SSF51197">
    <property type="entry name" value="Clavaminate synthase-like"/>
    <property type="match status" value="1"/>
</dbReference>
<gene>
    <name evidence="5" type="ORF">BG006_011371</name>
</gene>
<name>A0A9P5SC03_9FUNG</name>
<dbReference type="Pfam" id="PF05721">
    <property type="entry name" value="PhyH"/>
    <property type="match status" value="1"/>
</dbReference>
<dbReference type="Proteomes" id="UP000696485">
    <property type="component" value="Unassembled WGS sequence"/>
</dbReference>
<sequence length="316" mass="35619">MTNNLQFLTPEQKQQASSNIIGRHGTTRIACIGARLFEDDGYLVIPNFFTKETADVLRARASEMLETFSLEGHPMTTFSTGTGEEKKHIGDDYFLNSGDKVRYFFEEEAFDKQGNLVVPKSRAINKIGHALHELEPKFRALSLSKQMKGLAHDLDFQDPRVLQSMLIFKQPKIGGEVPPHQDSTFLYTEPLSARGFWFALEDCTAENGALSFAPGSHKKYPVNRRFIRDPNSTGVTFRGEEEHQAPDSEFKLAECKAGSLVLIHGSVLHKSPANRSDKSRFIYTFHVIEGKAEYDGDNWLQPTKEMPFTPLFTAEP</sequence>
<evidence type="ECO:0000256" key="1">
    <source>
        <dbReference type="ARBA" id="ARBA00001962"/>
    </source>
</evidence>
<keyword evidence="3" id="KW-0479">Metal-binding</keyword>
<comment type="cofactor">
    <cofactor evidence="1">
        <name>Fe cation</name>
        <dbReference type="ChEBI" id="CHEBI:24875"/>
    </cofactor>
</comment>
<organism evidence="5 6">
    <name type="scientific">Podila minutissima</name>
    <dbReference type="NCBI Taxonomy" id="64525"/>
    <lineage>
        <taxon>Eukaryota</taxon>
        <taxon>Fungi</taxon>
        <taxon>Fungi incertae sedis</taxon>
        <taxon>Mucoromycota</taxon>
        <taxon>Mortierellomycotina</taxon>
        <taxon>Mortierellomycetes</taxon>
        <taxon>Mortierellales</taxon>
        <taxon>Mortierellaceae</taxon>
        <taxon>Podila</taxon>
    </lineage>
</organism>
<reference evidence="5" key="1">
    <citation type="journal article" date="2020" name="Fungal Divers.">
        <title>Resolving the Mortierellaceae phylogeny through synthesis of multi-gene phylogenetics and phylogenomics.</title>
        <authorList>
            <person name="Vandepol N."/>
            <person name="Liber J."/>
            <person name="Desiro A."/>
            <person name="Na H."/>
            <person name="Kennedy M."/>
            <person name="Barry K."/>
            <person name="Grigoriev I.V."/>
            <person name="Miller A.N."/>
            <person name="O'Donnell K."/>
            <person name="Stajich J.E."/>
            <person name="Bonito G."/>
        </authorList>
    </citation>
    <scope>NUCLEOTIDE SEQUENCE</scope>
    <source>
        <strain evidence="5">NVP1</strain>
    </source>
</reference>
<comment type="caution">
    <text evidence="5">The sequence shown here is derived from an EMBL/GenBank/DDBJ whole genome shotgun (WGS) entry which is preliminary data.</text>
</comment>
<evidence type="ECO:0000313" key="5">
    <source>
        <dbReference type="EMBL" id="KAF9325129.1"/>
    </source>
</evidence>
<evidence type="ECO:0000256" key="4">
    <source>
        <dbReference type="ARBA" id="ARBA00023004"/>
    </source>
</evidence>
<dbReference type="EMBL" id="JAAAUY010000971">
    <property type="protein sequence ID" value="KAF9325129.1"/>
    <property type="molecule type" value="Genomic_DNA"/>
</dbReference>
<dbReference type="PANTHER" id="PTHR20883:SF15">
    <property type="entry name" value="PHYTANOYL-COA DIOXYGENASE DOMAIN-CONTAINING PROTEIN 1"/>
    <property type="match status" value="1"/>
</dbReference>
<dbReference type="Gene3D" id="2.60.120.620">
    <property type="entry name" value="q2cbj1_9rhob like domain"/>
    <property type="match status" value="1"/>
</dbReference>
<keyword evidence="6" id="KW-1185">Reference proteome</keyword>